<dbReference type="RefSeq" id="WP_133942849.1">
    <property type="nucleotide sequence ID" value="NZ_SOEO01000001.1"/>
</dbReference>
<dbReference type="AlphaFoldDB" id="A0A4R8ICU7"/>
<dbReference type="InterPro" id="IPR052026">
    <property type="entry name" value="ExeA_AAA_ATPase_DNA-bind"/>
</dbReference>
<dbReference type="PANTHER" id="PTHR35894:SF5">
    <property type="entry name" value="MU-LIKE PROPHAGE FLUMU DNA TRANSPOSITION PROTEIN B"/>
    <property type="match status" value="1"/>
</dbReference>
<evidence type="ECO:0000313" key="2">
    <source>
        <dbReference type="EMBL" id="TDX86216.1"/>
    </source>
</evidence>
<evidence type="ECO:0000259" key="1">
    <source>
        <dbReference type="Pfam" id="PF13401"/>
    </source>
</evidence>
<dbReference type="Pfam" id="PF13401">
    <property type="entry name" value="AAA_22"/>
    <property type="match status" value="1"/>
</dbReference>
<organism evidence="2 3">
    <name type="scientific">Epilithonimonas xixisoli</name>
    <dbReference type="NCBI Taxonomy" id="1476462"/>
    <lineage>
        <taxon>Bacteria</taxon>
        <taxon>Pseudomonadati</taxon>
        <taxon>Bacteroidota</taxon>
        <taxon>Flavobacteriia</taxon>
        <taxon>Flavobacteriales</taxon>
        <taxon>Weeksellaceae</taxon>
        <taxon>Chryseobacterium group</taxon>
        <taxon>Epilithonimonas</taxon>
    </lineage>
</organism>
<dbReference type="InterPro" id="IPR049945">
    <property type="entry name" value="AAA_22"/>
</dbReference>
<name>A0A4R8ICU7_9FLAO</name>
<dbReference type="PANTHER" id="PTHR35894">
    <property type="entry name" value="GENERAL SECRETION PATHWAY PROTEIN A-RELATED"/>
    <property type="match status" value="1"/>
</dbReference>
<gene>
    <name evidence="2" type="ORF">B0I22_0326</name>
</gene>
<keyword evidence="3" id="KW-1185">Reference proteome</keyword>
<protein>
    <submittedName>
        <fullName evidence="2">AAA domain-containing protein</fullName>
    </submittedName>
</protein>
<comment type="caution">
    <text evidence="2">The sequence shown here is derived from an EMBL/GenBank/DDBJ whole genome shotgun (WGS) entry which is preliminary data.</text>
</comment>
<proteinExistence type="predicted"/>
<dbReference type="OrthoDB" id="1426482at2"/>
<dbReference type="GO" id="GO:0016887">
    <property type="term" value="F:ATP hydrolysis activity"/>
    <property type="evidence" value="ECO:0007669"/>
    <property type="project" value="InterPro"/>
</dbReference>
<sequence length="285" mass="32890">MEQNEKITIVELLRKFVTKKGSQNKASTALKVSSAVVSHLLSGNWSPYSDDIFRKIGAQVGHNSLEWKFANTSNSERLLEQLENAKDSSKLMTIIAPAGSGKSEITKKFTEENENTFRIECGQYWDPYFFLNSILQQMNIVSNSQKPAYMLEEIFDNILKLEDPQIIIDEIDKVDDKVLAYLITFYNKLFKKCSIVILATNYLVKRINDGVRLQKKGYNEIKSRFGRYYEFEQTTAKDVRIMCETQGITDSETIEDISRKSRGDFRIVRDLIEEILEDETKKMIA</sequence>
<dbReference type="EMBL" id="SOEO01000001">
    <property type="protein sequence ID" value="TDX86216.1"/>
    <property type="molecule type" value="Genomic_DNA"/>
</dbReference>
<evidence type="ECO:0000313" key="3">
    <source>
        <dbReference type="Proteomes" id="UP000295313"/>
    </source>
</evidence>
<feature type="domain" description="ORC1/DEAH AAA+ ATPase" evidence="1">
    <location>
        <begin position="88"/>
        <end position="206"/>
    </location>
</feature>
<dbReference type="SUPFAM" id="SSF52540">
    <property type="entry name" value="P-loop containing nucleoside triphosphate hydrolases"/>
    <property type="match status" value="1"/>
</dbReference>
<dbReference type="InterPro" id="IPR027417">
    <property type="entry name" value="P-loop_NTPase"/>
</dbReference>
<dbReference type="Proteomes" id="UP000295313">
    <property type="component" value="Unassembled WGS sequence"/>
</dbReference>
<reference evidence="2 3" key="1">
    <citation type="submission" date="2019-03" db="EMBL/GenBank/DDBJ databases">
        <title>Genomic Encyclopedia of Type Strains, Phase III (KMG-III): the genomes of soil and plant-associated and newly described type strains.</title>
        <authorList>
            <person name="Whitman W."/>
        </authorList>
    </citation>
    <scope>NUCLEOTIDE SEQUENCE [LARGE SCALE GENOMIC DNA]</scope>
    <source>
        <strain evidence="2 3">CGMCC 1.12802</strain>
    </source>
</reference>
<dbReference type="Gene3D" id="3.40.50.300">
    <property type="entry name" value="P-loop containing nucleotide triphosphate hydrolases"/>
    <property type="match status" value="1"/>
</dbReference>
<accession>A0A4R8ICU7</accession>